<gene>
    <name evidence="2" type="ORF">Cci01nite_16470</name>
</gene>
<evidence type="ECO:0000313" key="2">
    <source>
        <dbReference type="EMBL" id="GIF96553.1"/>
    </source>
</evidence>
<dbReference type="Proteomes" id="UP000659904">
    <property type="component" value="Unassembled WGS sequence"/>
</dbReference>
<evidence type="ECO:0000313" key="3">
    <source>
        <dbReference type="Proteomes" id="UP000659904"/>
    </source>
</evidence>
<name>A0A8J3NY16_9ACTN</name>
<sequence>MADDAQPRLKRSLLLAAASAALLATTALTGPAAAGPGATRFALVAQVGNPCKALAKFKRSDFADSARIDNKRDPLPPGTRFVLDGQTAEGPHRVVLTVTDLVKRIDGVWTRVLWDQDLQGDPLALVESELAFHAQDKADNVWVLGEYPEEFEGGVFTGAPNTWISGAADAKGGVLVPGKPRKGGPFLQGFAPAIDFLDCGQVVKTSQDDVCAGGVCYDHVTQIREFSPLDPDGGSQLKFYAPGVGNIKITAEGDPEGEFLDLTSRSKLTVKERIRADLAALRLERRAYANSKVYRTTSPMLLWPGDPDATKVRQAIKAELVRR</sequence>
<evidence type="ECO:0000256" key="1">
    <source>
        <dbReference type="SAM" id="SignalP"/>
    </source>
</evidence>
<feature type="chain" id="PRO_5038998527" evidence="1">
    <location>
        <begin position="35"/>
        <end position="323"/>
    </location>
</feature>
<protein>
    <submittedName>
        <fullName evidence="2">Uncharacterized protein</fullName>
    </submittedName>
</protein>
<accession>A0A8J3NY16</accession>
<organism evidence="2 3">
    <name type="scientific">Catellatospora citrea</name>
    <dbReference type="NCBI Taxonomy" id="53366"/>
    <lineage>
        <taxon>Bacteria</taxon>
        <taxon>Bacillati</taxon>
        <taxon>Actinomycetota</taxon>
        <taxon>Actinomycetes</taxon>
        <taxon>Micromonosporales</taxon>
        <taxon>Micromonosporaceae</taxon>
        <taxon>Catellatospora</taxon>
    </lineage>
</organism>
<dbReference type="EMBL" id="BONH01000005">
    <property type="protein sequence ID" value="GIF96553.1"/>
    <property type="molecule type" value="Genomic_DNA"/>
</dbReference>
<comment type="caution">
    <text evidence="2">The sequence shown here is derived from an EMBL/GenBank/DDBJ whole genome shotgun (WGS) entry which is preliminary data.</text>
</comment>
<dbReference type="AlphaFoldDB" id="A0A8J3NY16"/>
<proteinExistence type="predicted"/>
<feature type="signal peptide" evidence="1">
    <location>
        <begin position="1"/>
        <end position="34"/>
    </location>
</feature>
<keyword evidence="3" id="KW-1185">Reference proteome</keyword>
<keyword evidence="1" id="KW-0732">Signal</keyword>
<dbReference type="RefSeq" id="WP_120319516.1">
    <property type="nucleotide sequence ID" value="NZ_BONH01000005.1"/>
</dbReference>
<reference evidence="2 3" key="1">
    <citation type="submission" date="2021-01" db="EMBL/GenBank/DDBJ databases">
        <title>Whole genome shotgun sequence of Catellatospora citrea NBRC 14495.</title>
        <authorList>
            <person name="Komaki H."/>
            <person name="Tamura T."/>
        </authorList>
    </citation>
    <scope>NUCLEOTIDE SEQUENCE [LARGE SCALE GENOMIC DNA]</scope>
    <source>
        <strain evidence="2 3">NBRC 14495</strain>
    </source>
</reference>